<evidence type="ECO:0000256" key="1">
    <source>
        <dbReference type="ARBA" id="ARBA00004141"/>
    </source>
</evidence>
<name>A0AAN6WNS6_9PEZI</name>
<comment type="subcellular location">
    <subcellularLocation>
        <location evidence="1">Membrane</location>
        <topology evidence="1">Multi-pass membrane protein</topology>
    </subcellularLocation>
</comment>
<dbReference type="FunFam" id="1.20.120.1760:FF:000017">
    <property type="entry name" value="Phosphatidyl synthase"/>
    <property type="match status" value="1"/>
</dbReference>
<dbReference type="Gene3D" id="1.20.120.1760">
    <property type="match status" value="1"/>
</dbReference>
<feature type="transmembrane region" description="Helical" evidence="12">
    <location>
        <begin position="214"/>
        <end position="232"/>
    </location>
</feature>
<keyword evidence="14" id="KW-1185">Reference proteome</keyword>
<evidence type="ECO:0000256" key="5">
    <source>
        <dbReference type="ARBA" id="ARBA00022989"/>
    </source>
</evidence>
<dbReference type="InterPro" id="IPR048254">
    <property type="entry name" value="CDP_ALCOHOL_P_TRANSF_CS"/>
</dbReference>
<keyword evidence="6" id="KW-0443">Lipid metabolism</keyword>
<feature type="transmembrane region" description="Helical" evidence="12">
    <location>
        <begin position="188"/>
        <end position="208"/>
    </location>
</feature>
<protein>
    <submittedName>
        <fullName evidence="13">Cardiolipin synthase</fullName>
    </submittedName>
</protein>
<feature type="region of interest" description="Disordered" evidence="11">
    <location>
        <begin position="1"/>
        <end position="25"/>
    </location>
</feature>
<dbReference type="PANTHER" id="PTHR14269:SF60">
    <property type="entry name" value="CARDIOLIPIN SYNTHASE (CMP-FORMING)"/>
    <property type="match status" value="1"/>
</dbReference>
<reference evidence="13" key="1">
    <citation type="journal article" date="2023" name="Mol. Phylogenet. Evol.">
        <title>Genome-scale phylogeny and comparative genomics of the fungal order Sordariales.</title>
        <authorList>
            <person name="Hensen N."/>
            <person name="Bonometti L."/>
            <person name="Westerberg I."/>
            <person name="Brannstrom I.O."/>
            <person name="Guillou S."/>
            <person name="Cros-Aarteil S."/>
            <person name="Calhoun S."/>
            <person name="Haridas S."/>
            <person name="Kuo A."/>
            <person name="Mondo S."/>
            <person name="Pangilinan J."/>
            <person name="Riley R."/>
            <person name="LaButti K."/>
            <person name="Andreopoulos B."/>
            <person name="Lipzen A."/>
            <person name="Chen C."/>
            <person name="Yan M."/>
            <person name="Daum C."/>
            <person name="Ng V."/>
            <person name="Clum A."/>
            <person name="Steindorff A."/>
            <person name="Ohm R.A."/>
            <person name="Martin F."/>
            <person name="Silar P."/>
            <person name="Natvig D.O."/>
            <person name="Lalanne C."/>
            <person name="Gautier V."/>
            <person name="Ament-Velasquez S.L."/>
            <person name="Kruys A."/>
            <person name="Hutchinson M.I."/>
            <person name="Powell A.J."/>
            <person name="Barry K."/>
            <person name="Miller A.N."/>
            <person name="Grigoriev I.V."/>
            <person name="Debuchy R."/>
            <person name="Gladieux P."/>
            <person name="Hiltunen Thoren M."/>
            <person name="Johannesson H."/>
        </authorList>
    </citation>
    <scope>NUCLEOTIDE SEQUENCE</scope>
    <source>
        <strain evidence="13">PSN309</strain>
    </source>
</reference>
<dbReference type="GO" id="GO:0043337">
    <property type="term" value="F:cardiolipin synthase (CMP-forming)"/>
    <property type="evidence" value="ECO:0007669"/>
    <property type="project" value="TreeGrafter"/>
</dbReference>
<organism evidence="13 14">
    <name type="scientific">Podospora australis</name>
    <dbReference type="NCBI Taxonomy" id="1536484"/>
    <lineage>
        <taxon>Eukaryota</taxon>
        <taxon>Fungi</taxon>
        <taxon>Dikarya</taxon>
        <taxon>Ascomycota</taxon>
        <taxon>Pezizomycotina</taxon>
        <taxon>Sordariomycetes</taxon>
        <taxon>Sordariomycetidae</taxon>
        <taxon>Sordariales</taxon>
        <taxon>Podosporaceae</taxon>
        <taxon>Podospora</taxon>
    </lineage>
</organism>
<evidence type="ECO:0000256" key="9">
    <source>
        <dbReference type="ARBA" id="ARBA00023264"/>
    </source>
</evidence>
<dbReference type="PROSITE" id="PS00379">
    <property type="entry name" value="CDP_ALCOHOL_P_TRANSF"/>
    <property type="match status" value="1"/>
</dbReference>
<evidence type="ECO:0000256" key="6">
    <source>
        <dbReference type="ARBA" id="ARBA00023098"/>
    </source>
</evidence>
<feature type="compositionally biased region" description="Acidic residues" evidence="11">
    <location>
        <begin position="260"/>
        <end position="270"/>
    </location>
</feature>
<feature type="transmembrane region" description="Helical" evidence="12">
    <location>
        <begin position="104"/>
        <end position="127"/>
    </location>
</feature>
<feature type="region of interest" description="Disordered" evidence="11">
    <location>
        <begin position="243"/>
        <end position="270"/>
    </location>
</feature>
<evidence type="ECO:0000256" key="8">
    <source>
        <dbReference type="ARBA" id="ARBA00023209"/>
    </source>
</evidence>
<gene>
    <name evidence="13" type="ORF">QBC35DRAFT_18432</name>
</gene>
<keyword evidence="7 12" id="KW-0472">Membrane</keyword>
<evidence type="ECO:0000256" key="11">
    <source>
        <dbReference type="SAM" id="MobiDB-lite"/>
    </source>
</evidence>
<keyword evidence="9" id="KW-1208">Phospholipid metabolism</keyword>
<keyword evidence="2" id="KW-0444">Lipid biosynthesis</keyword>
<dbReference type="PANTHER" id="PTHR14269">
    <property type="entry name" value="CDP-DIACYLGLYCEROL--GLYCEROL-3-PHOSPHATE 3-PHOSPHATIDYLTRANSFERASE-RELATED"/>
    <property type="match status" value="1"/>
</dbReference>
<evidence type="ECO:0000256" key="4">
    <source>
        <dbReference type="ARBA" id="ARBA00022692"/>
    </source>
</evidence>
<dbReference type="EMBL" id="MU864453">
    <property type="protein sequence ID" value="KAK4185355.1"/>
    <property type="molecule type" value="Genomic_DNA"/>
</dbReference>
<dbReference type="Pfam" id="PF01066">
    <property type="entry name" value="CDP-OH_P_transf"/>
    <property type="match status" value="1"/>
</dbReference>
<accession>A0AAN6WNS6</accession>
<dbReference type="Proteomes" id="UP001302126">
    <property type="component" value="Unassembled WGS sequence"/>
</dbReference>
<keyword evidence="4 12" id="KW-0812">Transmembrane</keyword>
<dbReference type="AlphaFoldDB" id="A0AAN6WNS6"/>
<evidence type="ECO:0000313" key="13">
    <source>
        <dbReference type="EMBL" id="KAK4185355.1"/>
    </source>
</evidence>
<evidence type="ECO:0000256" key="2">
    <source>
        <dbReference type="ARBA" id="ARBA00022516"/>
    </source>
</evidence>
<evidence type="ECO:0000256" key="3">
    <source>
        <dbReference type="ARBA" id="ARBA00022679"/>
    </source>
</evidence>
<feature type="compositionally biased region" description="Basic and acidic residues" evidence="11">
    <location>
        <begin position="245"/>
        <end position="259"/>
    </location>
</feature>
<keyword evidence="8" id="KW-0594">Phospholipid biosynthesis</keyword>
<reference evidence="13" key="2">
    <citation type="submission" date="2023-05" db="EMBL/GenBank/DDBJ databases">
        <authorList>
            <consortium name="Lawrence Berkeley National Laboratory"/>
            <person name="Steindorff A."/>
            <person name="Hensen N."/>
            <person name="Bonometti L."/>
            <person name="Westerberg I."/>
            <person name="Brannstrom I.O."/>
            <person name="Guillou S."/>
            <person name="Cros-Aarteil S."/>
            <person name="Calhoun S."/>
            <person name="Haridas S."/>
            <person name="Kuo A."/>
            <person name="Mondo S."/>
            <person name="Pangilinan J."/>
            <person name="Riley R."/>
            <person name="Labutti K."/>
            <person name="Andreopoulos B."/>
            <person name="Lipzen A."/>
            <person name="Chen C."/>
            <person name="Yanf M."/>
            <person name="Daum C."/>
            <person name="Ng V."/>
            <person name="Clum A."/>
            <person name="Ohm R."/>
            <person name="Martin F."/>
            <person name="Silar P."/>
            <person name="Natvig D."/>
            <person name="Lalanne C."/>
            <person name="Gautier V."/>
            <person name="Ament-Velasquez S.L."/>
            <person name="Kruys A."/>
            <person name="Hutchinson M.I."/>
            <person name="Powell A.J."/>
            <person name="Barry K."/>
            <person name="Miller A.N."/>
            <person name="Grigoriev I.V."/>
            <person name="Debuchy R."/>
            <person name="Gladieux P."/>
            <person name="Thoren M.H."/>
            <person name="Johannesson H."/>
        </authorList>
    </citation>
    <scope>NUCLEOTIDE SEQUENCE</scope>
    <source>
        <strain evidence="13">PSN309</strain>
    </source>
</reference>
<dbReference type="InterPro" id="IPR043130">
    <property type="entry name" value="CDP-OH_PTrfase_TM_dom"/>
</dbReference>
<evidence type="ECO:0000313" key="14">
    <source>
        <dbReference type="Proteomes" id="UP001302126"/>
    </source>
</evidence>
<evidence type="ECO:0000256" key="12">
    <source>
        <dbReference type="SAM" id="Phobius"/>
    </source>
</evidence>
<evidence type="ECO:0000256" key="7">
    <source>
        <dbReference type="ARBA" id="ARBA00023136"/>
    </source>
</evidence>
<proteinExistence type="inferred from homology"/>
<keyword evidence="5 12" id="KW-1133">Transmembrane helix</keyword>
<comment type="caution">
    <text evidence="13">The sequence shown here is derived from an EMBL/GenBank/DDBJ whole genome shotgun (WGS) entry which is preliminary data.</text>
</comment>
<keyword evidence="3 10" id="KW-0808">Transferase</keyword>
<evidence type="ECO:0000256" key="10">
    <source>
        <dbReference type="RuleBase" id="RU003750"/>
    </source>
</evidence>
<dbReference type="GO" id="GO:0032049">
    <property type="term" value="P:cardiolipin biosynthetic process"/>
    <property type="evidence" value="ECO:0007669"/>
    <property type="project" value="TreeGrafter"/>
</dbReference>
<dbReference type="GO" id="GO:0005739">
    <property type="term" value="C:mitochondrion"/>
    <property type="evidence" value="ECO:0007669"/>
    <property type="project" value="TreeGrafter"/>
</dbReference>
<dbReference type="InterPro" id="IPR050324">
    <property type="entry name" value="CDP-alcohol_PTase-I"/>
</dbReference>
<dbReference type="InterPro" id="IPR000462">
    <property type="entry name" value="CDP-OH_P_trans"/>
</dbReference>
<dbReference type="GO" id="GO:0016020">
    <property type="term" value="C:membrane"/>
    <property type="evidence" value="ECO:0007669"/>
    <property type="project" value="UniProtKB-SubCell"/>
</dbReference>
<sequence>MAHPLCRKQQQQPEIIPPKTPSGGPLSKILPAALTKNLGGTNTKRENIYTIPNWLTASRIIAAPFIGYCILHDHHTWALGLFAYAGITDLLDGWIARRWKLQTVVGTIIDPMADKMLMTVLVVALATKGALPLWLAVLILGRDVGLAISAIYYRWISLPPPKTFSRYWDFSLPSAEVRPTTISKYNTFFQLGLMGLTTVAPVVTAIDFSSTLSVLQYVVATTTVWSGASYVFSKDAVKILTQPEQQKKKAAEEAEKKKEEEEEEGKEEKQ</sequence>
<comment type="similarity">
    <text evidence="10">Belongs to the CDP-alcohol phosphatidyltransferase class-I family.</text>
</comment>